<name>A0ABU5AF05_9HYPH</name>
<dbReference type="InterPro" id="IPR002104">
    <property type="entry name" value="Integrase_catalytic"/>
</dbReference>
<evidence type="ECO:0000313" key="3">
    <source>
        <dbReference type="EMBL" id="MDX8535847.1"/>
    </source>
</evidence>
<dbReference type="EMBL" id="JAVIIQ010000032">
    <property type="protein sequence ID" value="MDX8535847.1"/>
    <property type="molecule type" value="Genomic_DNA"/>
</dbReference>
<accession>A0ABU5AF05</accession>
<protein>
    <submittedName>
        <fullName evidence="3">Tyrosine-type recombinase/integrase</fullName>
    </submittedName>
</protein>
<keyword evidence="1" id="KW-0233">DNA recombination</keyword>
<evidence type="ECO:0000256" key="1">
    <source>
        <dbReference type="ARBA" id="ARBA00023172"/>
    </source>
</evidence>
<dbReference type="Proteomes" id="UP001285154">
    <property type="component" value="Unassembled WGS sequence"/>
</dbReference>
<feature type="domain" description="Tyr recombinase" evidence="2">
    <location>
        <begin position="1"/>
        <end position="90"/>
    </location>
</feature>
<dbReference type="InterPro" id="IPR011010">
    <property type="entry name" value="DNA_brk_join_enz"/>
</dbReference>
<evidence type="ECO:0000313" key="4">
    <source>
        <dbReference type="Proteomes" id="UP001285154"/>
    </source>
</evidence>
<dbReference type="PROSITE" id="PS51898">
    <property type="entry name" value="TYR_RECOMBINASE"/>
    <property type="match status" value="1"/>
</dbReference>
<dbReference type="InterPro" id="IPR013762">
    <property type="entry name" value="Integrase-like_cat_sf"/>
</dbReference>
<dbReference type="SUPFAM" id="SSF56349">
    <property type="entry name" value="DNA breaking-rejoining enzymes"/>
    <property type="match status" value="1"/>
</dbReference>
<gene>
    <name evidence="3" type="ORF">RFM42_33165</name>
</gene>
<organism evidence="3 4">
    <name type="scientific">Mesorhizobium vachelliae</name>
    <dbReference type="NCBI Taxonomy" id="3072309"/>
    <lineage>
        <taxon>Bacteria</taxon>
        <taxon>Pseudomonadati</taxon>
        <taxon>Pseudomonadota</taxon>
        <taxon>Alphaproteobacteria</taxon>
        <taxon>Hyphomicrobiales</taxon>
        <taxon>Phyllobacteriaceae</taxon>
        <taxon>Mesorhizobium</taxon>
    </lineage>
</organism>
<proteinExistence type="predicted"/>
<dbReference type="Pfam" id="PF00589">
    <property type="entry name" value="Phage_integrase"/>
    <property type="match status" value="1"/>
</dbReference>
<evidence type="ECO:0000259" key="2">
    <source>
        <dbReference type="PROSITE" id="PS51898"/>
    </source>
</evidence>
<keyword evidence="4" id="KW-1185">Reference proteome</keyword>
<comment type="caution">
    <text evidence="3">The sequence shown here is derived from an EMBL/GenBank/DDBJ whole genome shotgun (WGS) entry which is preliminary data.</text>
</comment>
<sequence>MRLPQSLRPPITRFGIHTAVERYGLKVVAKIPSLATKRVSPHSIRHTTAIHLLRAGVDINTVRGWLGHVSLDTTNVYAEVDFETKAKALEKCEAPSLGKIPKRWRDQPALMLPSVPVTRFVMWRSASSPACRLWPAAADATSLPKPHYAPGSSRE</sequence>
<dbReference type="Gene3D" id="1.10.443.10">
    <property type="entry name" value="Intergrase catalytic core"/>
    <property type="match status" value="1"/>
</dbReference>
<reference evidence="3 4" key="1">
    <citation type="submission" date="2023-08" db="EMBL/GenBank/DDBJ databases">
        <title>Implementing the SeqCode for naming new Mesorhizobium species isolated from Vachellia karroo root nodules.</title>
        <authorList>
            <person name="Van Lill M."/>
        </authorList>
    </citation>
    <scope>NUCLEOTIDE SEQUENCE [LARGE SCALE GENOMIC DNA]</scope>
    <source>
        <strain evidence="3 4">VK25D</strain>
    </source>
</reference>